<evidence type="ECO:0000256" key="1">
    <source>
        <dbReference type="SAM" id="Phobius"/>
    </source>
</evidence>
<dbReference type="AlphaFoldDB" id="A0A2W5WM80"/>
<dbReference type="Pfam" id="PF07786">
    <property type="entry name" value="HGSNAT_cat"/>
    <property type="match status" value="1"/>
</dbReference>
<organism evidence="3 4">
    <name type="scientific">Xylanimonas oleitrophica</name>
    <dbReference type="NCBI Taxonomy" id="2607479"/>
    <lineage>
        <taxon>Bacteria</taxon>
        <taxon>Bacillati</taxon>
        <taxon>Actinomycetota</taxon>
        <taxon>Actinomycetes</taxon>
        <taxon>Micrococcales</taxon>
        <taxon>Promicromonosporaceae</taxon>
        <taxon>Xylanimonas</taxon>
    </lineage>
</organism>
<dbReference type="RefSeq" id="WP_111251644.1">
    <property type="nucleotide sequence ID" value="NZ_QKWH01000011.1"/>
</dbReference>
<keyword evidence="4" id="KW-1185">Reference proteome</keyword>
<keyword evidence="1" id="KW-1133">Transmembrane helix</keyword>
<accession>A0A2W5WM80</accession>
<feature type="transmembrane region" description="Helical" evidence="1">
    <location>
        <begin position="139"/>
        <end position="158"/>
    </location>
</feature>
<feature type="transmembrane region" description="Helical" evidence="1">
    <location>
        <begin position="283"/>
        <end position="301"/>
    </location>
</feature>
<dbReference type="InterPro" id="IPR012429">
    <property type="entry name" value="HGSNAT_cat"/>
</dbReference>
<feature type="transmembrane region" description="Helical" evidence="1">
    <location>
        <begin position="213"/>
        <end position="236"/>
    </location>
</feature>
<feature type="domain" description="Heparan-alpha-glucosaminide N-acetyltransferase catalytic" evidence="2">
    <location>
        <begin position="18"/>
        <end position="203"/>
    </location>
</feature>
<evidence type="ECO:0000313" key="3">
    <source>
        <dbReference type="EMBL" id="PZR52300.1"/>
    </source>
</evidence>
<gene>
    <name evidence="3" type="ORF">DNL40_12815</name>
</gene>
<dbReference type="Proteomes" id="UP000248783">
    <property type="component" value="Unassembled WGS sequence"/>
</dbReference>
<dbReference type="EMBL" id="QKWH01000011">
    <property type="protein sequence ID" value="PZR52300.1"/>
    <property type="molecule type" value="Genomic_DNA"/>
</dbReference>
<sequence>MVRERRHLAERLLGGPGRVAGVDVARGLAVLGMFTAHVGVTSGDLGTVEGWLSLAHGRSSILFATVAGVSLALVTGGRTPLDGEPLVRARLRLLVRALCLLAVGAVLDALGTRVFVILGFYAAYFVLALPALRLPARRLAAIAVVVAVVGPVLAYWGPEAMARAGLRLPRDGDGAVTYFLLTGHYPAVVWMAFVLAGLAVGRCDLGSDRLRTGLVVGGFSAWSASALASAALTAAAGGRASIEQQVTAASSLERSQPWAWDAPWPPVAGLLLDGPHDDTTLEALGSGGFALAVLGLCLHVGRPAARVLAPLAATGALALTVYTAHIVAVWGLRLLGLDLLVPESNVPLAVMVLVTLAAATTWRALVGRGPLERLVGWVAARAASARPARGGATGSPSP</sequence>
<evidence type="ECO:0000259" key="2">
    <source>
        <dbReference type="Pfam" id="PF07786"/>
    </source>
</evidence>
<feature type="transmembrane region" description="Helical" evidence="1">
    <location>
        <begin position="60"/>
        <end position="77"/>
    </location>
</feature>
<evidence type="ECO:0000313" key="4">
    <source>
        <dbReference type="Proteomes" id="UP000248783"/>
    </source>
</evidence>
<comment type="caution">
    <text evidence="3">The sequence shown here is derived from an EMBL/GenBank/DDBJ whole genome shotgun (WGS) entry which is preliminary data.</text>
</comment>
<feature type="transmembrane region" description="Helical" evidence="1">
    <location>
        <begin position="113"/>
        <end position="132"/>
    </location>
</feature>
<name>A0A2W5WM80_9MICO</name>
<feature type="transmembrane region" description="Helical" evidence="1">
    <location>
        <begin position="308"/>
        <end position="332"/>
    </location>
</feature>
<protein>
    <recommendedName>
        <fullName evidence="2">Heparan-alpha-glucosaminide N-acetyltransferase catalytic domain-containing protein</fullName>
    </recommendedName>
</protein>
<feature type="transmembrane region" description="Helical" evidence="1">
    <location>
        <begin position="344"/>
        <end position="365"/>
    </location>
</feature>
<keyword evidence="1" id="KW-0472">Membrane</keyword>
<proteinExistence type="predicted"/>
<reference evidence="3 4" key="1">
    <citation type="submission" date="2018-06" db="EMBL/GenBank/DDBJ databases">
        <title>Whole genome sequencing of a novel hydrocarbon degrading bacterial strain, PW21 isolated from oil contaminated produced water sample.</title>
        <authorList>
            <person name="Nagkirti P."/>
            <person name="Shaikh A."/>
            <person name="Gowdaman V."/>
            <person name="Engineer A.E."/>
            <person name="Dagar S."/>
            <person name="Dhakephalkar P.K."/>
        </authorList>
    </citation>
    <scope>NUCLEOTIDE SEQUENCE [LARGE SCALE GENOMIC DNA]</scope>
    <source>
        <strain evidence="3 4">PW21</strain>
    </source>
</reference>
<keyword evidence="1" id="KW-0812">Transmembrane</keyword>
<feature type="transmembrane region" description="Helical" evidence="1">
    <location>
        <begin position="178"/>
        <end position="201"/>
    </location>
</feature>